<evidence type="ECO:0000259" key="1">
    <source>
        <dbReference type="Pfam" id="PF03732"/>
    </source>
</evidence>
<dbReference type="InterPro" id="IPR005162">
    <property type="entry name" value="Retrotrans_gag_dom"/>
</dbReference>
<dbReference type="PANTHER" id="PTHR33223:SF10">
    <property type="entry name" value="AMINOTRANSFERASE-LIKE PLANT MOBILE DOMAIN-CONTAINING PROTEIN"/>
    <property type="match status" value="1"/>
</dbReference>
<sequence>MFLRPDMTLGAIVVMLSCKNSDGKVYVRAFPSSLLRQALKWFHKLPSDSIDCWQDIMDLFMNKFGTSIVADEDERTLMERQQKPGETLRRRIYAQLEDKRILPKSHKIKLPPNRRDEKNYCEYHKDHGHDTDEFRLLKADIEKLIRQGQLKEFVRRYQGSPLRRRERTPPWRNIHINKDHNDTSRITGRVDTISGGIAGGGDTSNARRKYARRSMYALAPITTIDR</sequence>
<evidence type="ECO:0000313" key="3">
    <source>
        <dbReference type="Proteomes" id="UP001454036"/>
    </source>
</evidence>
<dbReference type="PANTHER" id="PTHR33223">
    <property type="entry name" value="CCHC-TYPE DOMAIN-CONTAINING PROTEIN"/>
    <property type="match status" value="1"/>
</dbReference>
<comment type="caution">
    <text evidence="2">The sequence shown here is derived from an EMBL/GenBank/DDBJ whole genome shotgun (WGS) entry which is preliminary data.</text>
</comment>
<dbReference type="Proteomes" id="UP001454036">
    <property type="component" value="Unassembled WGS sequence"/>
</dbReference>
<protein>
    <recommendedName>
        <fullName evidence="1">Retrotransposon gag domain-containing protein</fullName>
    </recommendedName>
</protein>
<feature type="domain" description="Retrotransposon gag" evidence="1">
    <location>
        <begin position="29"/>
        <end position="89"/>
    </location>
</feature>
<evidence type="ECO:0000313" key="2">
    <source>
        <dbReference type="EMBL" id="GAA0149693.1"/>
    </source>
</evidence>
<gene>
    <name evidence="2" type="ORF">LIER_36976</name>
</gene>
<dbReference type="AlphaFoldDB" id="A0AAV3PEN5"/>
<name>A0AAV3PEN5_LITER</name>
<organism evidence="2 3">
    <name type="scientific">Lithospermum erythrorhizon</name>
    <name type="common">Purple gromwell</name>
    <name type="synonym">Lithospermum officinale var. erythrorhizon</name>
    <dbReference type="NCBI Taxonomy" id="34254"/>
    <lineage>
        <taxon>Eukaryota</taxon>
        <taxon>Viridiplantae</taxon>
        <taxon>Streptophyta</taxon>
        <taxon>Embryophyta</taxon>
        <taxon>Tracheophyta</taxon>
        <taxon>Spermatophyta</taxon>
        <taxon>Magnoliopsida</taxon>
        <taxon>eudicotyledons</taxon>
        <taxon>Gunneridae</taxon>
        <taxon>Pentapetalae</taxon>
        <taxon>asterids</taxon>
        <taxon>lamiids</taxon>
        <taxon>Boraginales</taxon>
        <taxon>Boraginaceae</taxon>
        <taxon>Boraginoideae</taxon>
        <taxon>Lithospermeae</taxon>
        <taxon>Lithospermum</taxon>
    </lineage>
</organism>
<reference evidence="2 3" key="1">
    <citation type="submission" date="2024-01" db="EMBL/GenBank/DDBJ databases">
        <title>The complete chloroplast genome sequence of Lithospermum erythrorhizon: insights into the phylogenetic relationship among Boraginaceae species and the maternal lineages of purple gromwells.</title>
        <authorList>
            <person name="Okada T."/>
            <person name="Watanabe K."/>
        </authorList>
    </citation>
    <scope>NUCLEOTIDE SEQUENCE [LARGE SCALE GENOMIC DNA]</scope>
</reference>
<dbReference type="PROSITE" id="PS51257">
    <property type="entry name" value="PROKAR_LIPOPROTEIN"/>
    <property type="match status" value="1"/>
</dbReference>
<dbReference type="Pfam" id="PF03732">
    <property type="entry name" value="Retrotrans_gag"/>
    <property type="match status" value="1"/>
</dbReference>
<accession>A0AAV3PEN5</accession>
<dbReference type="EMBL" id="BAABME010017333">
    <property type="protein sequence ID" value="GAA0149693.1"/>
    <property type="molecule type" value="Genomic_DNA"/>
</dbReference>
<keyword evidence="3" id="KW-1185">Reference proteome</keyword>
<proteinExistence type="predicted"/>